<dbReference type="EMBL" id="CP001390">
    <property type="protein sequence ID" value="ACM20199.1"/>
    <property type="molecule type" value="Genomic_DNA"/>
</dbReference>
<dbReference type="AlphaFoldDB" id="B9M7B1"/>
<proteinExistence type="predicted"/>
<gene>
    <name evidence="1" type="ordered locus">Geob_1842</name>
</gene>
<evidence type="ECO:0000313" key="2">
    <source>
        <dbReference type="Proteomes" id="UP000007721"/>
    </source>
</evidence>
<organism evidence="1 2">
    <name type="scientific">Geotalea daltonii (strain DSM 22248 / JCM 15807 / FRC-32)</name>
    <name type="common">Geobacter daltonii</name>
    <dbReference type="NCBI Taxonomy" id="316067"/>
    <lineage>
        <taxon>Bacteria</taxon>
        <taxon>Pseudomonadati</taxon>
        <taxon>Thermodesulfobacteriota</taxon>
        <taxon>Desulfuromonadia</taxon>
        <taxon>Geobacterales</taxon>
        <taxon>Geobacteraceae</taxon>
        <taxon>Geotalea</taxon>
    </lineage>
</organism>
<evidence type="ECO:0000313" key="1">
    <source>
        <dbReference type="EMBL" id="ACM20199.1"/>
    </source>
</evidence>
<dbReference type="HOGENOM" id="CLU_130258_0_0_7"/>
<dbReference type="eggNOG" id="COG3920">
    <property type="taxonomic scope" value="Bacteria"/>
</dbReference>
<keyword evidence="2" id="KW-1185">Reference proteome</keyword>
<evidence type="ECO:0008006" key="3">
    <source>
        <dbReference type="Google" id="ProtNLM"/>
    </source>
</evidence>
<sequence>MRQTNCCGAEKIAVKNDISEKSSQQVPDELSCREWINAIDVPTLLMQGNPRQVITANRRALELFGKELHEVEGRRGGQVFDCIYAFTEDGCGKDSHCEGCKIRDGIIDTFTTGKSHSRVSTSLQIQKSNQIMPYILQVSTEKVGDLALVRIERYENT</sequence>
<dbReference type="KEGG" id="geo:Geob_1842"/>
<dbReference type="RefSeq" id="WP_012646928.1">
    <property type="nucleotide sequence ID" value="NC_011979.1"/>
</dbReference>
<dbReference type="Proteomes" id="UP000007721">
    <property type="component" value="Chromosome"/>
</dbReference>
<name>B9M7B1_GEODF</name>
<accession>B9M7B1</accession>
<protein>
    <recommendedName>
        <fullName evidence="3">PAS domain-containing protein</fullName>
    </recommendedName>
</protein>
<reference evidence="1 2" key="1">
    <citation type="submission" date="2009-01" db="EMBL/GenBank/DDBJ databases">
        <title>Complete sequence of Geobacter sp. FRC-32.</title>
        <authorList>
            <consortium name="US DOE Joint Genome Institute"/>
            <person name="Lucas S."/>
            <person name="Copeland A."/>
            <person name="Lapidus A."/>
            <person name="Glavina del Rio T."/>
            <person name="Dalin E."/>
            <person name="Tice H."/>
            <person name="Bruce D."/>
            <person name="Goodwin L."/>
            <person name="Pitluck S."/>
            <person name="Saunders E."/>
            <person name="Brettin T."/>
            <person name="Detter J.C."/>
            <person name="Han C."/>
            <person name="Larimer F."/>
            <person name="Land M."/>
            <person name="Hauser L."/>
            <person name="Kyrpides N."/>
            <person name="Ovchinnikova G."/>
            <person name="Kostka J."/>
            <person name="Richardson P."/>
        </authorList>
    </citation>
    <scope>NUCLEOTIDE SEQUENCE [LARGE SCALE GENOMIC DNA]</scope>
    <source>
        <strain evidence="2">DSM 22248 / JCM 15807 / FRC-32</strain>
    </source>
</reference>